<evidence type="ECO:0000313" key="1">
    <source>
        <dbReference type="EMBL" id="PNX70278.1"/>
    </source>
</evidence>
<reference evidence="1 2" key="1">
    <citation type="journal article" date="2014" name="Am. J. Bot.">
        <title>Genome assembly and annotation for red clover (Trifolium pratense; Fabaceae).</title>
        <authorList>
            <person name="Istvanek J."/>
            <person name="Jaros M."/>
            <person name="Krenek A."/>
            <person name="Repkova J."/>
        </authorList>
    </citation>
    <scope>NUCLEOTIDE SEQUENCE [LARGE SCALE GENOMIC DNA]</scope>
    <source>
        <strain evidence="2">cv. Tatra</strain>
        <tissue evidence="1">Young leaves</tissue>
    </source>
</reference>
<gene>
    <name evidence="1" type="ORF">L195_g057232</name>
</gene>
<feature type="non-terminal residue" evidence="1">
    <location>
        <position position="1"/>
    </location>
</feature>
<sequence>VERRAPSPQSRLVLTELDSWFYYWLLVWFSVRIYNNWRPPWGKGLIGLSTMSSKWVIEGLSGNNWELWKVEMGARAILRFGMMDKTWRVVIRYLGGEKLMEIAMKVSLERRW</sequence>
<dbReference type="EMBL" id="ASHM01112267">
    <property type="protein sequence ID" value="PNX70278.1"/>
    <property type="molecule type" value="Genomic_DNA"/>
</dbReference>
<dbReference type="AlphaFoldDB" id="A0A2K3KVH8"/>
<reference evidence="1 2" key="2">
    <citation type="journal article" date="2017" name="Front. Plant Sci.">
        <title>Gene Classification and Mining of Molecular Markers Useful in Red Clover (Trifolium pratense) Breeding.</title>
        <authorList>
            <person name="Istvanek J."/>
            <person name="Dluhosova J."/>
            <person name="Dluhos P."/>
            <person name="Patkova L."/>
            <person name="Nedelnik J."/>
            <person name="Repkova J."/>
        </authorList>
    </citation>
    <scope>NUCLEOTIDE SEQUENCE [LARGE SCALE GENOMIC DNA]</scope>
    <source>
        <strain evidence="2">cv. Tatra</strain>
        <tissue evidence="1">Young leaves</tissue>
    </source>
</reference>
<comment type="caution">
    <text evidence="1">The sequence shown here is derived from an EMBL/GenBank/DDBJ whole genome shotgun (WGS) entry which is preliminary data.</text>
</comment>
<protein>
    <submittedName>
        <fullName evidence="1">Uncharacterized protein</fullName>
    </submittedName>
</protein>
<evidence type="ECO:0000313" key="2">
    <source>
        <dbReference type="Proteomes" id="UP000236291"/>
    </source>
</evidence>
<organism evidence="1 2">
    <name type="scientific">Trifolium pratense</name>
    <name type="common">Red clover</name>
    <dbReference type="NCBI Taxonomy" id="57577"/>
    <lineage>
        <taxon>Eukaryota</taxon>
        <taxon>Viridiplantae</taxon>
        <taxon>Streptophyta</taxon>
        <taxon>Embryophyta</taxon>
        <taxon>Tracheophyta</taxon>
        <taxon>Spermatophyta</taxon>
        <taxon>Magnoliopsida</taxon>
        <taxon>eudicotyledons</taxon>
        <taxon>Gunneridae</taxon>
        <taxon>Pentapetalae</taxon>
        <taxon>rosids</taxon>
        <taxon>fabids</taxon>
        <taxon>Fabales</taxon>
        <taxon>Fabaceae</taxon>
        <taxon>Papilionoideae</taxon>
        <taxon>50 kb inversion clade</taxon>
        <taxon>NPAAA clade</taxon>
        <taxon>Hologalegina</taxon>
        <taxon>IRL clade</taxon>
        <taxon>Trifolieae</taxon>
        <taxon>Trifolium</taxon>
    </lineage>
</organism>
<accession>A0A2K3KVH8</accession>
<dbReference type="Proteomes" id="UP000236291">
    <property type="component" value="Unassembled WGS sequence"/>
</dbReference>
<proteinExistence type="predicted"/>
<name>A0A2K3KVH8_TRIPR</name>